<dbReference type="Proteomes" id="UP001140076">
    <property type="component" value="Unassembled WGS sequence"/>
</dbReference>
<evidence type="ECO:0000256" key="4">
    <source>
        <dbReference type="SAM" id="MobiDB-lite"/>
    </source>
</evidence>
<reference evidence="6" key="1">
    <citation type="submission" date="2021-10" db="EMBL/GenBank/DDBJ databases">
        <title>Streptomonospora sp. nov., isolated from mangrove soil.</title>
        <authorList>
            <person name="Chen X."/>
            <person name="Ge X."/>
            <person name="Liu W."/>
        </authorList>
    </citation>
    <scope>NUCLEOTIDE SEQUENCE</scope>
    <source>
        <strain evidence="6">S1-112</strain>
    </source>
</reference>
<dbReference type="InterPro" id="IPR039422">
    <property type="entry name" value="MarR/SlyA-like"/>
</dbReference>
<dbReference type="Pfam" id="PF12802">
    <property type="entry name" value="MarR_2"/>
    <property type="match status" value="1"/>
</dbReference>
<accession>A0A9X3NYM3</accession>
<dbReference type="InterPro" id="IPR036388">
    <property type="entry name" value="WH-like_DNA-bd_sf"/>
</dbReference>
<evidence type="ECO:0000259" key="5">
    <source>
        <dbReference type="PROSITE" id="PS50995"/>
    </source>
</evidence>
<dbReference type="SMART" id="SM00347">
    <property type="entry name" value="HTH_MARR"/>
    <property type="match status" value="1"/>
</dbReference>
<dbReference type="PROSITE" id="PS50995">
    <property type="entry name" value="HTH_MARR_2"/>
    <property type="match status" value="1"/>
</dbReference>
<dbReference type="InterPro" id="IPR023187">
    <property type="entry name" value="Tscrpt_reg_MarR-type_CS"/>
</dbReference>
<feature type="compositionally biased region" description="Low complexity" evidence="4">
    <location>
        <begin position="1"/>
        <end position="20"/>
    </location>
</feature>
<evidence type="ECO:0000256" key="1">
    <source>
        <dbReference type="ARBA" id="ARBA00023015"/>
    </source>
</evidence>
<dbReference type="PANTHER" id="PTHR33164:SF99">
    <property type="entry name" value="MARR FAMILY REGULATORY PROTEIN"/>
    <property type="match status" value="1"/>
</dbReference>
<gene>
    <name evidence="6" type="ORF">LG943_21205</name>
</gene>
<feature type="domain" description="HTH marR-type" evidence="5">
    <location>
        <begin position="34"/>
        <end position="162"/>
    </location>
</feature>
<name>A0A9X3NYM3_9ACTN</name>
<evidence type="ECO:0000256" key="2">
    <source>
        <dbReference type="ARBA" id="ARBA00023125"/>
    </source>
</evidence>
<dbReference type="InterPro" id="IPR036390">
    <property type="entry name" value="WH_DNA-bd_sf"/>
</dbReference>
<proteinExistence type="predicted"/>
<dbReference type="EMBL" id="JAJAQC010000042">
    <property type="protein sequence ID" value="MDA0566811.1"/>
    <property type="molecule type" value="Genomic_DNA"/>
</dbReference>
<keyword evidence="7" id="KW-1185">Reference proteome</keyword>
<dbReference type="InterPro" id="IPR000835">
    <property type="entry name" value="HTH_MarR-typ"/>
</dbReference>
<protein>
    <submittedName>
        <fullName evidence="6">MarR family transcriptional regulator</fullName>
    </submittedName>
</protein>
<keyword evidence="2" id="KW-0238">DNA-binding</keyword>
<dbReference type="GO" id="GO:0003677">
    <property type="term" value="F:DNA binding"/>
    <property type="evidence" value="ECO:0007669"/>
    <property type="project" value="UniProtKB-KW"/>
</dbReference>
<keyword evidence="1" id="KW-0805">Transcription regulation</keyword>
<dbReference type="SUPFAM" id="SSF46785">
    <property type="entry name" value="Winged helix' DNA-binding domain"/>
    <property type="match status" value="1"/>
</dbReference>
<organism evidence="6 7">
    <name type="scientific">Streptomonospora mangrovi</name>
    <dbReference type="NCBI Taxonomy" id="2883123"/>
    <lineage>
        <taxon>Bacteria</taxon>
        <taxon>Bacillati</taxon>
        <taxon>Actinomycetota</taxon>
        <taxon>Actinomycetes</taxon>
        <taxon>Streptosporangiales</taxon>
        <taxon>Nocardiopsidaceae</taxon>
        <taxon>Streptomonospora</taxon>
    </lineage>
</organism>
<evidence type="ECO:0000313" key="7">
    <source>
        <dbReference type="Proteomes" id="UP001140076"/>
    </source>
</evidence>
<dbReference type="GO" id="GO:0003700">
    <property type="term" value="F:DNA-binding transcription factor activity"/>
    <property type="evidence" value="ECO:0007669"/>
    <property type="project" value="InterPro"/>
</dbReference>
<feature type="region of interest" description="Disordered" evidence="4">
    <location>
        <begin position="1"/>
        <end position="38"/>
    </location>
</feature>
<evidence type="ECO:0000313" key="6">
    <source>
        <dbReference type="EMBL" id="MDA0566811.1"/>
    </source>
</evidence>
<dbReference type="AlphaFoldDB" id="A0A9X3NYM3"/>
<dbReference type="GO" id="GO:0006950">
    <property type="term" value="P:response to stress"/>
    <property type="evidence" value="ECO:0007669"/>
    <property type="project" value="TreeGrafter"/>
</dbReference>
<dbReference type="RefSeq" id="WP_270074064.1">
    <property type="nucleotide sequence ID" value="NZ_JAJAQC010000042.1"/>
</dbReference>
<dbReference type="PROSITE" id="PS01117">
    <property type="entry name" value="HTH_MARR_1"/>
    <property type="match status" value="1"/>
</dbReference>
<keyword evidence="3" id="KW-0804">Transcription</keyword>
<sequence length="180" mass="18228">MTRAAGTPAPRTPASTAATPQPAPAPPGSAGPTARDAGEALLRAAERLNGLLTDLAQEHGLSALQARALRALSGGPTQGGLSRQLGCTPSVVSALTRDLEARGLVVRRASRSDKRVRLTTPTPRGREVLAAIGAGLAERSPLSHLPPERVADLAAVLAELERLPPGGAHAPAPSPEPAAD</sequence>
<evidence type="ECO:0000256" key="3">
    <source>
        <dbReference type="ARBA" id="ARBA00023163"/>
    </source>
</evidence>
<comment type="caution">
    <text evidence="6">The sequence shown here is derived from an EMBL/GenBank/DDBJ whole genome shotgun (WGS) entry which is preliminary data.</text>
</comment>
<dbReference type="PANTHER" id="PTHR33164">
    <property type="entry name" value="TRANSCRIPTIONAL REGULATOR, MARR FAMILY"/>
    <property type="match status" value="1"/>
</dbReference>
<dbReference type="Gene3D" id="1.10.10.10">
    <property type="entry name" value="Winged helix-like DNA-binding domain superfamily/Winged helix DNA-binding domain"/>
    <property type="match status" value="1"/>
</dbReference>